<evidence type="ECO:0000313" key="2">
    <source>
        <dbReference type="EMBL" id="EUD67295.1"/>
    </source>
</evidence>
<dbReference type="GeneID" id="20037719"/>
<dbReference type="RefSeq" id="XP_008816266.1">
    <property type="nucleotide sequence ID" value="XM_008818044.1"/>
</dbReference>
<feature type="compositionally biased region" description="Polar residues" evidence="1">
    <location>
        <begin position="284"/>
        <end position="302"/>
    </location>
</feature>
<feature type="compositionally biased region" description="Polar residues" evidence="1">
    <location>
        <begin position="245"/>
        <end position="274"/>
    </location>
</feature>
<feature type="region of interest" description="Disordered" evidence="1">
    <location>
        <begin position="243"/>
        <end position="315"/>
    </location>
</feature>
<dbReference type="EMBL" id="KI965467">
    <property type="protein sequence ID" value="EUD67295.1"/>
    <property type="molecule type" value="Genomic_DNA"/>
</dbReference>
<accession>W7A676</accession>
<gene>
    <name evidence="2" type="ORF">C922_02445</name>
</gene>
<feature type="compositionally biased region" description="Polar residues" evidence="1">
    <location>
        <begin position="10"/>
        <end position="27"/>
    </location>
</feature>
<organism evidence="2 3">
    <name type="scientific">Plasmodium inui San Antonio 1</name>
    <dbReference type="NCBI Taxonomy" id="1237626"/>
    <lineage>
        <taxon>Eukaryota</taxon>
        <taxon>Sar</taxon>
        <taxon>Alveolata</taxon>
        <taxon>Apicomplexa</taxon>
        <taxon>Aconoidasida</taxon>
        <taxon>Haemosporida</taxon>
        <taxon>Plasmodiidae</taxon>
        <taxon>Plasmodium</taxon>
        <taxon>Plasmodium (Plasmodium)</taxon>
    </lineage>
</organism>
<dbReference type="OrthoDB" id="383593at2759"/>
<feature type="region of interest" description="Disordered" evidence="1">
    <location>
        <begin position="1"/>
        <end position="78"/>
    </location>
</feature>
<feature type="region of interest" description="Disordered" evidence="1">
    <location>
        <begin position="114"/>
        <end position="134"/>
    </location>
</feature>
<protein>
    <submittedName>
        <fullName evidence="2">Uncharacterized protein</fullName>
    </submittedName>
</protein>
<dbReference type="Proteomes" id="UP000030640">
    <property type="component" value="Unassembled WGS sequence"/>
</dbReference>
<feature type="region of interest" description="Disordered" evidence="1">
    <location>
        <begin position="523"/>
        <end position="554"/>
    </location>
</feature>
<feature type="compositionally biased region" description="Polar residues" evidence="1">
    <location>
        <begin position="66"/>
        <end position="78"/>
    </location>
</feature>
<dbReference type="AlphaFoldDB" id="W7A676"/>
<name>W7A676_9APIC</name>
<proteinExistence type="predicted"/>
<sequence>MKRFYHRQNKTSGGSSHRANCARSQNARAGVPSTGCEAESTSTPQQPRGISYREAKKGKKGIPRSIASNSDNKTGSSRSCWSYALPDWNAPKKKQKHVDNHIVETKKAYTSISTAPHRSKYAHRPDPRPNIESSSPRICLVKRLNGKVEKIDMKDIQTAFPNYIPYEKNDNSALLSSVFSSAEETDQTQGKVGDISNLPVVYQDVELNLDLVKKCRQASKSRNPFSGIRQRSAKPFSTVKLPIGTTRTSQTARRSNQKAPRPSRSFSCNNTIYNPSAFHPKNGLKSTPQKRTFSNVQTWSNTPGGGSNFSSSGRSPIRRFQSAQTDTPPQQTILQKPYVIPMLLRHSTNMILSQLRKMKANQRTDTKGTSINIKNKEKQKEVQVGPSSFSKKQMDNQTIVNGKRDKVDYPCDNSSSVKDYHQVVVGTNCCSSSPVGGKKGDLTLQRLLAKKTKVKSIEKEKYIEKVNPYKVIHQSDDFASIYQNRGDRITNDHCIDVSSLLCIPGYVGAYLCESNSTVNHSYVNGKGKTQEKDTKRSGSITSARSFTTHPQQEQGQLPIYPDLHLLNDDIILYYLEKAINSSPTLNVDLKYLLFLSETLKNRKLRHHHHHRHSLTNAICVITSENVLGSQDSKKTSLSHEYSALQKDVVKKKPFSIQNDSTV</sequence>
<reference evidence="2 3" key="1">
    <citation type="submission" date="2013-02" db="EMBL/GenBank/DDBJ databases">
        <title>The Genome Sequence of Plasmodium inui San Antonio 1.</title>
        <authorList>
            <consortium name="The Broad Institute Genome Sequencing Platform"/>
            <consortium name="The Broad Institute Genome Sequencing Center for Infectious Disease"/>
            <person name="Neafsey D."/>
            <person name="Cheeseman I."/>
            <person name="Volkman S."/>
            <person name="Adams J."/>
            <person name="Walker B."/>
            <person name="Young S.K."/>
            <person name="Zeng Q."/>
            <person name="Gargeya S."/>
            <person name="Fitzgerald M."/>
            <person name="Haas B."/>
            <person name="Abouelleil A."/>
            <person name="Alvarado L."/>
            <person name="Arachchi H.M."/>
            <person name="Berlin A.M."/>
            <person name="Chapman S.B."/>
            <person name="Dewar J."/>
            <person name="Goldberg J."/>
            <person name="Griggs A."/>
            <person name="Gujja S."/>
            <person name="Hansen M."/>
            <person name="Howarth C."/>
            <person name="Imamovic A."/>
            <person name="Larimer J."/>
            <person name="McCowan C."/>
            <person name="Murphy C."/>
            <person name="Neiman D."/>
            <person name="Pearson M."/>
            <person name="Priest M."/>
            <person name="Roberts A."/>
            <person name="Saif S."/>
            <person name="Shea T."/>
            <person name="Sisk P."/>
            <person name="Sykes S."/>
            <person name="Wortman J."/>
            <person name="Nusbaum C."/>
            <person name="Birren B."/>
        </authorList>
    </citation>
    <scope>NUCLEOTIDE SEQUENCE [LARGE SCALE GENOMIC DNA]</scope>
    <source>
        <strain evidence="2 3">San Antonio 1</strain>
    </source>
</reference>
<feature type="compositionally biased region" description="Polar residues" evidence="1">
    <location>
        <begin position="39"/>
        <end position="48"/>
    </location>
</feature>
<evidence type="ECO:0000313" key="3">
    <source>
        <dbReference type="Proteomes" id="UP000030640"/>
    </source>
</evidence>
<feature type="compositionally biased region" description="Polar residues" evidence="1">
    <location>
        <begin position="537"/>
        <end position="554"/>
    </location>
</feature>
<dbReference type="VEuPathDB" id="PlasmoDB:C922_02445"/>
<keyword evidence="3" id="KW-1185">Reference proteome</keyword>
<evidence type="ECO:0000256" key="1">
    <source>
        <dbReference type="SAM" id="MobiDB-lite"/>
    </source>
</evidence>